<comment type="caution">
    <text evidence="1">The sequence shown here is derived from an EMBL/GenBank/DDBJ whole genome shotgun (WGS) entry which is preliminary data.</text>
</comment>
<gene>
    <name evidence="1" type="ORF">S03H2_54255</name>
</gene>
<sequence length="181" mass="21601">GRKIIDRIDTLLNTYHDSRVADVLNAEGYKTTHGKEFRNATVGHIRRTYGLKSFYDRFHEQKKYTIKEIAYKLGVSYNMVDLWIKNQIIKAHLHTGRKIYICELNPENFKKRLTSEYRAGRRPKDFYNKIMNRLNEVQLEGGFDEQGRFIHVPLGDLSQMSEYFRRVIINFFLQKKLESYI</sequence>
<proteinExistence type="predicted"/>
<accession>X1J617</accession>
<protein>
    <recommendedName>
        <fullName evidence="2">Recombinase domain-containing protein</fullName>
    </recommendedName>
</protein>
<dbReference type="EMBL" id="BARU01034577">
    <property type="protein sequence ID" value="GAH65193.1"/>
    <property type="molecule type" value="Genomic_DNA"/>
</dbReference>
<reference evidence="1" key="1">
    <citation type="journal article" date="2014" name="Front. Microbiol.">
        <title>High frequency of phylogenetically diverse reductive dehalogenase-homologous genes in deep subseafloor sedimentary metagenomes.</title>
        <authorList>
            <person name="Kawai M."/>
            <person name="Futagami T."/>
            <person name="Toyoda A."/>
            <person name="Takaki Y."/>
            <person name="Nishi S."/>
            <person name="Hori S."/>
            <person name="Arai W."/>
            <person name="Tsubouchi T."/>
            <person name="Morono Y."/>
            <person name="Uchiyama I."/>
            <person name="Ito T."/>
            <person name="Fujiyama A."/>
            <person name="Inagaki F."/>
            <person name="Takami H."/>
        </authorList>
    </citation>
    <scope>NUCLEOTIDE SEQUENCE</scope>
    <source>
        <strain evidence="1">Expedition CK06-06</strain>
    </source>
</reference>
<evidence type="ECO:0008006" key="2">
    <source>
        <dbReference type="Google" id="ProtNLM"/>
    </source>
</evidence>
<name>X1J617_9ZZZZ</name>
<dbReference type="AlphaFoldDB" id="X1J617"/>
<organism evidence="1">
    <name type="scientific">marine sediment metagenome</name>
    <dbReference type="NCBI Taxonomy" id="412755"/>
    <lineage>
        <taxon>unclassified sequences</taxon>
        <taxon>metagenomes</taxon>
        <taxon>ecological metagenomes</taxon>
    </lineage>
</organism>
<feature type="non-terminal residue" evidence="1">
    <location>
        <position position="1"/>
    </location>
</feature>
<evidence type="ECO:0000313" key="1">
    <source>
        <dbReference type="EMBL" id="GAH65193.1"/>
    </source>
</evidence>